<evidence type="ECO:0000259" key="1">
    <source>
        <dbReference type="SMART" id="SM01111"/>
    </source>
</evidence>
<comment type="caution">
    <text evidence="2">The sequence shown here is derived from an EMBL/GenBank/DDBJ whole genome shotgun (WGS) entry which is preliminary data.</text>
</comment>
<dbReference type="InterPro" id="IPR011058">
    <property type="entry name" value="Cyanovirin-N"/>
</dbReference>
<dbReference type="SMART" id="SM01111">
    <property type="entry name" value="CVNH"/>
    <property type="match status" value="1"/>
</dbReference>
<proteinExistence type="predicted"/>
<dbReference type="Gene3D" id="2.30.60.10">
    <property type="entry name" value="Cyanovirin-N"/>
    <property type="match status" value="1"/>
</dbReference>
<dbReference type="InterPro" id="IPR036673">
    <property type="entry name" value="Cyanovirin-N_sf"/>
</dbReference>
<feature type="domain" description="Cyanovirin-N" evidence="1">
    <location>
        <begin position="2"/>
        <end position="98"/>
    </location>
</feature>
<evidence type="ECO:0000313" key="3">
    <source>
        <dbReference type="Proteomes" id="UP000756346"/>
    </source>
</evidence>
<dbReference type="Proteomes" id="UP000756346">
    <property type="component" value="Unassembled WGS sequence"/>
</dbReference>
<dbReference type="PANTHER" id="PTHR42076:SF1">
    <property type="entry name" value="CYANOVIRIN-N DOMAIN-CONTAINING PROTEIN"/>
    <property type="match status" value="1"/>
</dbReference>
<name>A0A9P8XZE2_9PEZI</name>
<reference evidence="2" key="1">
    <citation type="journal article" date="2021" name="Nat. Commun.">
        <title>Genetic determinants of endophytism in the Arabidopsis root mycobiome.</title>
        <authorList>
            <person name="Mesny F."/>
            <person name="Miyauchi S."/>
            <person name="Thiergart T."/>
            <person name="Pickel B."/>
            <person name="Atanasova L."/>
            <person name="Karlsson M."/>
            <person name="Huettel B."/>
            <person name="Barry K.W."/>
            <person name="Haridas S."/>
            <person name="Chen C."/>
            <person name="Bauer D."/>
            <person name="Andreopoulos W."/>
            <person name="Pangilinan J."/>
            <person name="LaButti K."/>
            <person name="Riley R."/>
            <person name="Lipzen A."/>
            <person name="Clum A."/>
            <person name="Drula E."/>
            <person name="Henrissat B."/>
            <person name="Kohler A."/>
            <person name="Grigoriev I.V."/>
            <person name="Martin F.M."/>
            <person name="Hacquard S."/>
        </authorList>
    </citation>
    <scope>NUCLEOTIDE SEQUENCE</scope>
    <source>
        <strain evidence="2">MPI-CAGE-CH-0230</strain>
    </source>
</reference>
<dbReference type="RefSeq" id="XP_046008902.1">
    <property type="nucleotide sequence ID" value="XM_046154646.1"/>
</dbReference>
<sequence>MSFWDSSQEVTLEDNILRASCQDVEGNWQTTEINLNDFLGNSNGIFEWGGGGWHGTATNYRLEGPVLVAQLDDGNGEWPEAKIDLNERITNNNGQLEFLG</sequence>
<dbReference type="OrthoDB" id="2441380at2759"/>
<accession>A0A9P8XZE2</accession>
<protein>
    <submittedName>
        <fullName evidence="2">Cyanovirin-N</fullName>
    </submittedName>
</protein>
<dbReference type="Pfam" id="PF08881">
    <property type="entry name" value="CVNH"/>
    <property type="match status" value="1"/>
</dbReference>
<evidence type="ECO:0000313" key="2">
    <source>
        <dbReference type="EMBL" id="KAH7025685.1"/>
    </source>
</evidence>
<keyword evidence="3" id="KW-1185">Reference proteome</keyword>
<dbReference type="EMBL" id="JAGTJQ010000008">
    <property type="protein sequence ID" value="KAH7025685.1"/>
    <property type="molecule type" value="Genomic_DNA"/>
</dbReference>
<dbReference type="GeneID" id="70184192"/>
<dbReference type="PANTHER" id="PTHR42076">
    <property type="entry name" value="CYANOVIRIN-N HOMOLOG"/>
    <property type="match status" value="1"/>
</dbReference>
<organism evidence="2 3">
    <name type="scientific">Microdochium trichocladiopsis</name>
    <dbReference type="NCBI Taxonomy" id="1682393"/>
    <lineage>
        <taxon>Eukaryota</taxon>
        <taxon>Fungi</taxon>
        <taxon>Dikarya</taxon>
        <taxon>Ascomycota</taxon>
        <taxon>Pezizomycotina</taxon>
        <taxon>Sordariomycetes</taxon>
        <taxon>Xylariomycetidae</taxon>
        <taxon>Xylariales</taxon>
        <taxon>Microdochiaceae</taxon>
        <taxon>Microdochium</taxon>
    </lineage>
</organism>
<gene>
    <name evidence="2" type="ORF">B0I36DRAFT_328912</name>
</gene>
<dbReference type="SUPFAM" id="SSF51322">
    <property type="entry name" value="Cyanovirin-N"/>
    <property type="match status" value="1"/>
</dbReference>
<dbReference type="AlphaFoldDB" id="A0A9P8XZE2"/>